<feature type="transmembrane region" description="Helical" evidence="2">
    <location>
        <begin position="345"/>
        <end position="368"/>
    </location>
</feature>
<dbReference type="Proteomes" id="UP000515908">
    <property type="component" value="Chromosome 22"/>
</dbReference>
<name>A0A7G2CP43_9TRYP</name>
<evidence type="ECO:0000313" key="3">
    <source>
        <dbReference type="EMBL" id="CAD2221626.1"/>
    </source>
</evidence>
<keyword evidence="2" id="KW-0472">Membrane</keyword>
<feature type="compositionally biased region" description="Polar residues" evidence="1">
    <location>
        <begin position="515"/>
        <end position="527"/>
    </location>
</feature>
<keyword evidence="2" id="KW-1133">Transmembrane helix</keyword>
<evidence type="ECO:0000256" key="2">
    <source>
        <dbReference type="SAM" id="Phobius"/>
    </source>
</evidence>
<evidence type="ECO:0000313" key="4">
    <source>
        <dbReference type="Proteomes" id="UP000515908"/>
    </source>
</evidence>
<dbReference type="OrthoDB" id="5568754at2759"/>
<keyword evidence="4" id="KW-1185">Reference proteome</keyword>
<evidence type="ECO:0000256" key="1">
    <source>
        <dbReference type="SAM" id="MobiDB-lite"/>
    </source>
</evidence>
<dbReference type="EMBL" id="LR877166">
    <property type="protein sequence ID" value="CAD2221626.1"/>
    <property type="molecule type" value="Genomic_DNA"/>
</dbReference>
<reference evidence="3 4" key="1">
    <citation type="submission" date="2020-08" db="EMBL/GenBank/DDBJ databases">
        <authorList>
            <person name="Newling K."/>
            <person name="Davey J."/>
            <person name="Forrester S."/>
        </authorList>
    </citation>
    <scope>NUCLEOTIDE SEQUENCE [LARGE SCALE GENOMIC DNA]</scope>
    <source>
        <strain evidence="4">Crithidia deanei Carvalho (ATCC PRA-265)</strain>
    </source>
</reference>
<feature type="region of interest" description="Disordered" evidence="1">
    <location>
        <begin position="462"/>
        <end position="537"/>
    </location>
</feature>
<dbReference type="InterPro" id="IPR039720">
    <property type="entry name" value="TMEM94"/>
</dbReference>
<accession>A0A7G2CP43</accession>
<sequence>MKSRDVFVSFGEEDSPTIENAGASFEVVNPPGEEDTALSEATPSSAYEEVICKQLRELLERCQSSWGDTLVMFRSLFFSFVFAQNWAVLVTCAMLAIACILQPISSTIVCTCLFIVLSASCVLLQGYIIWERVTEVKFRTADVINAVLIRWSKRIVEMRNKPSQNNSERRKVFLETFSHLPASAFRMFAVVDQRTLRLKLILKSLVVKRSKRLDEVTLSVRRYMEPKSICKLVDVMGITLESYAIVLRPLVDRARPPRLPNLLMSGKRFVEEEATTDESDGERESRTALRGGNSISVSHHMEYFVFRVFLLFWIVAMCFTIAAGILYYFVAGAPLGEGVFRDPSVALLGLLPLNATVVNRFLVLYANVYLDKLFHYIVCKKLHDVDDRLPRFSMWSALTTMFRVFFHRQPENGSRNPMVFSGSLVDGFGMASVVAMLDQTGIVTDMVLLPVQVLCLKGRQPTNTTLQSSSSSSSSDEEAAEDSLPVLPPEGNTDDAPAVGEEPANIHTDPGEENAANTFFTGVSQVTAEAARERKKT</sequence>
<protein>
    <recommendedName>
        <fullName evidence="5">Transmembrane protein</fullName>
    </recommendedName>
</protein>
<dbReference type="PANTHER" id="PTHR13219:SF6">
    <property type="entry name" value="TRANSMEMBRANE PROTEIN 94"/>
    <property type="match status" value="1"/>
</dbReference>
<organism evidence="3 4">
    <name type="scientific">Angomonas deanei</name>
    <dbReference type="NCBI Taxonomy" id="59799"/>
    <lineage>
        <taxon>Eukaryota</taxon>
        <taxon>Discoba</taxon>
        <taxon>Euglenozoa</taxon>
        <taxon>Kinetoplastea</taxon>
        <taxon>Metakinetoplastina</taxon>
        <taxon>Trypanosomatida</taxon>
        <taxon>Trypanosomatidae</taxon>
        <taxon>Strigomonadinae</taxon>
        <taxon>Angomonas</taxon>
    </lineage>
</organism>
<evidence type="ECO:0008006" key="5">
    <source>
        <dbReference type="Google" id="ProtNLM"/>
    </source>
</evidence>
<keyword evidence="2" id="KW-0812">Transmembrane</keyword>
<feature type="transmembrane region" description="Helical" evidence="2">
    <location>
        <begin position="104"/>
        <end position="130"/>
    </location>
</feature>
<dbReference type="VEuPathDB" id="TriTrypDB:ADEAN_000915800"/>
<feature type="transmembrane region" description="Helical" evidence="2">
    <location>
        <begin position="304"/>
        <end position="330"/>
    </location>
</feature>
<dbReference type="PANTHER" id="PTHR13219">
    <property type="entry name" value="TRANSMEMBRANE PROTEIN 94"/>
    <property type="match status" value="1"/>
</dbReference>
<gene>
    <name evidence="3" type="ORF">ADEAN_000915800</name>
</gene>
<feature type="transmembrane region" description="Helical" evidence="2">
    <location>
        <begin position="76"/>
        <end position="98"/>
    </location>
</feature>
<proteinExistence type="predicted"/>
<dbReference type="AlphaFoldDB" id="A0A7G2CP43"/>